<sequence>MLTDYDVRQAVEFESHDSPVLSVYLNVDPHRRTVEKYKLALRNLLDKAEGANPEDVRRVQNYIEMGYNRSGRGVILFSCAAKDFWWAQSFAVPVEDFVFVSFRPYVRQLARLLDTYERCGVIHIDQEGARLFLFNMGVLEAVDGYLGEEVKLHRSGGWSNPRFQRHEATQARRNLQEAAEMAEEFYRRTDTRRLILAGTEKNVARFRELLSNRLRSIVIGQFNADANASLADIREKALELAAKTEAQEAQAMADRLLSTAQQGGNAVLGLVDTLTAVQHGRAYHVVALANYSQRAYRFVDSGKIVLELTEDADLASGRIQDLPDAVESVLRRAMVQSIGVTLVDHHPGLEQAGKIGALTRW</sequence>
<dbReference type="Gene3D" id="3.30.420.60">
    <property type="entry name" value="eRF1 domain 2"/>
    <property type="match status" value="1"/>
</dbReference>
<protein>
    <recommendedName>
        <fullName evidence="2">eRF1 domain-containing protein</fullName>
    </recommendedName>
</protein>
<dbReference type="AlphaFoldDB" id="A0A7C1JWC2"/>
<dbReference type="PANTHER" id="PTHR10113">
    <property type="entry name" value="PEPTIDE CHAIN RELEASE FACTOR SUBUNIT 1"/>
    <property type="match status" value="1"/>
</dbReference>
<accession>A0A7C1JWC2</accession>
<reference evidence="1" key="1">
    <citation type="journal article" date="2020" name="mSystems">
        <title>Genome- and Community-Level Interaction Insights into Carbon Utilization and Element Cycling Functions of Hydrothermarchaeota in Hydrothermal Sediment.</title>
        <authorList>
            <person name="Zhou Z."/>
            <person name="Liu Y."/>
            <person name="Xu W."/>
            <person name="Pan J."/>
            <person name="Luo Z.H."/>
            <person name="Li M."/>
        </authorList>
    </citation>
    <scope>NUCLEOTIDE SEQUENCE [LARGE SCALE GENOMIC DNA]</scope>
    <source>
        <strain evidence="1">SpSt-289</strain>
    </source>
</reference>
<dbReference type="InterPro" id="IPR041202">
    <property type="entry name" value="BaeRF_family10"/>
</dbReference>
<dbReference type="Pfam" id="PF18854">
    <property type="entry name" value="baeRF_family10"/>
    <property type="match status" value="1"/>
</dbReference>
<dbReference type="InterPro" id="IPR042226">
    <property type="entry name" value="eFR1_2_sf"/>
</dbReference>
<dbReference type="GO" id="GO:0003747">
    <property type="term" value="F:translation release factor activity"/>
    <property type="evidence" value="ECO:0007669"/>
    <property type="project" value="InterPro"/>
</dbReference>
<dbReference type="EMBL" id="DSMG01000078">
    <property type="protein sequence ID" value="HDX31288.1"/>
    <property type="molecule type" value="Genomic_DNA"/>
</dbReference>
<organism evidence="1">
    <name type="scientific">Caldilinea aerophila</name>
    <dbReference type="NCBI Taxonomy" id="133453"/>
    <lineage>
        <taxon>Bacteria</taxon>
        <taxon>Bacillati</taxon>
        <taxon>Chloroflexota</taxon>
        <taxon>Caldilineae</taxon>
        <taxon>Caldilineales</taxon>
        <taxon>Caldilineaceae</taxon>
        <taxon>Caldilinea</taxon>
    </lineage>
</organism>
<gene>
    <name evidence="1" type="ORF">ENQ20_07300</name>
</gene>
<comment type="caution">
    <text evidence="1">The sequence shown here is derived from an EMBL/GenBank/DDBJ whole genome shotgun (WGS) entry which is preliminary data.</text>
</comment>
<name>A0A7C1JWC2_9CHLR</name>
<proteinExistence type="predicted"/>
<evidence type="ECO:0008006" key="2">
    <source>
        <dbReference type="Google" id="ProtNLM"/>
    </source>
</evidence>
<dbReference type="InterPro" id="IPR004403">
    <property type="entry name" value="Peptide_chain-rel_eRF1/aRF1"/>
</dbReference>
<evidence type="ECO:0000313" key="1">
    <source>
        <dbReference type="EMBL" id="HDX31288.1"/>
    </source>
</evidence>
<dbReference type="SUPFAM" id="SSF53137">
    <property type="entry name" value="Translational machinery components"/>
    <property type="match status" value="1"/>
</dbReference>